<dbReference type="AlphaFoldDB" id="A0A9P9IG07"/>
<comment type="caution">
    <text evidence="3">The sequence shown here is derived from an EMBL/GenBank/DDBJ whole genome shotgun (WGS) entry which is preliminary data.</text>
</comment>
<dbReference type="Proteomes" id="UP000700596">
    <property type="component" value="Unassembled WGS sequence"/>
</dbReference>
<dbReference type="SMART" id="SM00582">
    <property type="entry name" value="RPR"/>
    <property type="match status" value="1"/>
</dbReference>
<name>A0A9P9IG07_9PLEO</name>
<dbReference type="GO" id="GO:0005737">
    <property type="term" value="C:cytoplasm"/>
    <property type="evidence" value="ECO:0007669"/>
    <property type="project" value="TreeGrafter"/>
</dbReference>
<evidence type="ECO:0000313" key="4">
    <source>
        <dbReference type="Proteomes" id="UP000700596"/>
    </source>
</evidence>
<dbReference type="PANTHER" id="PTHR15921:SF3">
    <property type="entry name" value="PRE-MRNA CLEAVAGE COMPLEX 2 PROTEIN PCF11"/>
    <property type="match status" value="1"/>
</dbReference>
<evidence type="ECO:0000259" key="2">
    <source>
        <dbReference type="PROSITE" id="PS51391"/>
    </source>
</evidence>
<dbReference type="GO" id="GO:0000993">
    <property type="term" value="F:RNA polymerase II complex binding"/>
    <property type="evidence" value="ECO:0007669"/>
    <property type="project" value="InterPro"/>
</dbReference>
<dbReference type="GO" id="GO:0031124">
    <property type="term" value="P:mRNA 3'-end processing"/>
    <property type="evidence" value="ECO:0007669"/>
    <property type="project" value="InterPro"/>
</dbReference>
<dbReference type="EMBL" id="JAGMWT010000013">
    <property type="protein sequence ID" value="KAH7118010.1"/>
    <property type="molecule type" value="Genomic_DNA"/>
</dbReference>
<evidence type="ECO:0000313" key="3">
    <source>
        <dbReference type="EMBL" id="KAH7118010.1"/>
    </source>
</evidence>
<keyword evidence="4" id="KW-1185">Reference proteome</keyword>
<gene>
    <name evidence="3" type="ORF">B0J11DRAFT_537280</name>
</gene>
<reference evidence="3" key="1">
    <citation type="journal article" date="2021" name="Nat. Commun.">
        <title>Genetic determinants of endophytism in the Arabidopsis root mycobiome.</title>
        <authorList>
            <person name="Mesny F."/>
            <person name="Miyauchi S."/>
            <person name="Thiergart T."/>
            <person name="Pickel B."/>
            <person name="Atanasova L."/>
            <person name="Karlsson M."/>
            <person name="Huettel B."/>
            <person name="Barry K.W."/>
            <person name="Haridas S."/>
            <person name="Chen C."/>
            <person name="Bauer D."/>
            <person name="Andreopoulos W."/>
            <person name="Pangilinan J."/>
            <person name="LaButti K."/>
            <person name="Riley R."/>
            <person name="Lipzen A."/>
            <person name="Clum A."/>
            <person name="Drula E."/>
            <person name="Henrissat B."/>
            <person name="Kohler A."/>
            <person name="Grigoriev I.V."/>
            <person name="Martin F.M."/>
            <person name="Hacquard S."/>
        </authorList>
    </citation>
    <scope>NUCLEOTIDE SEQUENCE</scope>
    <source>
        <strain evidence="3">MPI-CAGE-CH-0243</strain>
    </source>
</reference>
<accession>A0A9P9IG07</accession>
<dbReference type="Pfam" id="PF04818">
    <property type="entry name" value="CID"/>
    <property type="match status" value="1"/>
</dbReference>
<sequence>MASLTEVVADFKDALSDLKTNSRPEISTLTIIAKENTELAQSISQELENHIRTTHPDFKLPALYVLDSIVKNVGTPYTVYLGRNLYRTFMDAYTLMDPGTRKAMEGLLKTWKQPVPESMDPRPVFSHDVTRDIENALIKFRTVAVQQQQAQRHSLPARPPIPNGAWRNTPTPPQNIPRFTAPNDPRVRQPPFQTFSPGPTPNYGQFPPSIDLESLKGELATLISATKATFALNPADVAVQTKLKALLDLETVLRTQTLPPQQLETIRNQIHALSPPPPPPIPILPTLPPAPTPSFNAPVDLAQLLANLSPPPQLPAPFMAPPLLPPAPVVHQHAPPLPLTPIPPPISAPPATNMNLAQLLAQFQHSGLTLPPVPSSAPLPEPPTGPVPVPLLSQQPLLIELSSASMKAPRLHMISKLYLPNLCVTCGRRFENTNEGKQQKARHMDWHFKIKTSEATSRGAHRTWYLNEKDWIAYHEFDEALNESPNDTKVAAAAEKQHYVLAPAGPAPSCPICQDEFRTTWNAEANDFVFMDAIEVGGKIYHVTCWEEINGQSYTSKPSTPDPHVLGKRKADASPEGLGGMGWPHQAKRSNMI</sequence>
<dbReference type="PANTHER" id="PTHR15921">
    <property type="entry name" value="PRE-MRNA CLEAVAGE COMPLEX II"/>
    <property type="match status" value="1"/>
</dbReference>
<dbReference type="InterPro" id="IPR006569">
    <property type="entry name" value="CID_dom"/>
</dbReference>
<dbReference type="GO" id="GO:0006369">
    <property type="term" value="P:termination of RNA polymerase II transcription"/>
    <property type="evidence" value="ECO:0007669"/>
    <property type="project" value="InterPro"/>
</dbReference>
<dbReference type="Gene3D" id="1.25.40.90">
    <property type="match status" value="1"/>
</dbReference>
<dbReference type="InterPro" id="IPR054127">
    <property type="entry name" value="Pcf11_C"/>
</dbReference>
<dbReference type="InterPro" id="IPR047415">
    <property type="entry name" value="Pcf11_CID"/>
</dbReference>
<organism evidence="3 4">
    <name type="scientific">Dendryphion nanum</name>
    <dbReference type="NCBI Taxonomy" id="256645"/>
    <lineage>
        <taxon>Eukaryota</taxon>
        <taxon>Fungi</taxon>
        <taxon>Dikarya</taxon>
        <taxon>Ascomycota</taxon>
        <taxon>Pezizomycotina</taxon>
        <taxon>Dothideomycetes</taxon>
        <taxon>Pleosporomycetidae</taxon>
        <taxon>Pleosporales</taxon>
        <taxon>Torulaceae</taxon>
        <taxon>Dendryphion</taxon>
    </lineage>
</organism>
<feature type="region of interest" description="Disordered" evidence="1">
    <location>
        <begin position="151"/>
        <end position="174"/>
    </location>
</feature>
<dbReference type="InterPro" id="IPR008942">
    <property type="entry name" value="ENTH_VHS"/>
</dbReference>
<protein>
    <recommendedName>
        <fullName evidence="2">CID domain-containing protein</fullName>
    </recommendedName>
</protein>
<evidence type="ECO:0000256" key="1">
    <source>
        <dbReference type="SAM" id="MobiDB-lite"/>
    </source>
</evidence>
<dbReference type="FunFam" id="1.25.40.90:FF:000016">
    <property type="entry name" value="mRNA cleavage factor complex component Pcf11"/>
    <property type="match status" value="1"/>
</dbReference>
<feature type="domain" description="CID" evidence="2">
    <location>
        <begin position="3"/>
        <end position="141"/>
    </location>
</feature>
<dbReference type="Pfam" id="PF21936">
    <property type="entry name" value="Pcf11_C"/>
    <property type="match status" value="1"/>
</dbReference>
<dbReference type="PROSITE" id="PS51391">
    <property type="entry name" value="CID"/>
    <property type="match status" value="1"/>
</dbReference>
<dbReference type="GO" id="GO:0005849">
    <property type="term" value="C:mRNA cleavage factor complex"/>
    <property type="evidence" value="ECO:0007669"/>
    <property type="project" value="InterPro"/>
</dbReference>
<dbReference type="SUPFAM" id="SSF48464">
    <property type="entry name" value="ENTH/VHS domain"/>
    <property type="match status" value="1"/>
</dbReference>
<dbReference type="Pfam" id="PF11526">
    <property type="entry name" value="Pfc11_Clp1_ID"/>
    <property type="match status" value="1"/>
</dbReference>
<feature type="region of interest" description="Disordered" evidence="1">
    <location>
        <begin position="552"/>
        <end position="593"/>
    </location>
</feature>
<proteinExistence type="predicted"/>
<dbReference type="InterPro" id="IPR021605">
    <property type="entry name" value="Pcf11_Clp1-ID"/>
</dbReference>
<dbReference type="InterPro" id="IPR045154">
    <property type="entry name" value="PCF11-like"/>
</dbReference>
<dbReference type="GO" id="GO:0003729">
    <property type="term" value="F:mRNA binding"/>
    <property type="evidence" value="ECO:0007669"/>
    <property type="project" value="InterPro"/>
</dbReference>
<dbReference type="OrthoDB" id="343582at2759"/>
<dbReference type="CDD" id="cd16982">
    <property type="entry name" value="CID_Pcf11"/>
    <property type="match status" value="1"/>
</dbReference>